<keyword evidence="6" id="KW-0808">Transferase</keyword>
<evidence type="ECO:0000256" key="3">
    <source>
        <dbReference type="ARBA" id="ARBA00022475"/>
    </source>
</evidence>
<evidence type="ECO:0000256" key="5">
    <source>
        <dbReference type="ARBA" id="ARBA00022676"/>
    </source>
</evidence>
<keyword evidence="8" id="KW-0133">Cell shape</keyword>
<feature type="compositionally biased region" description="Low complexity" evidence="22">
    <location>
        <begin position="1"/>
        <end position="25"/>
    </location>
</feature>
<evidence type="ECO:0000256" key="6">
    <source>
        <dbReference type="ARBA" id="ARBA00022679"/>
    </source>
</evidence>
<dbReference type="KEGG" id="fra:Francci3_1414"/>
<feature type="transmembrane region" description="Helical" evidence="23">
    <location>
        <begin position="196"/>
        <end position="212"/>
    </location>
</feature>
<feature type="transmembrane region" description="Helical" evidence="23">
    <location>
        <begin position="357"/>
        <end position="382"/>
    </location>
</feature>
<evidence type="ECO:0000256" key="1">
    <source>
        <dbReference type="ARBA" id="ARBA00004651"/>
    </source>
</evidence>
<dbReference type="EMBL" id="CP000249">
    <property type="protein sequence ID" value="ABD10791.1"/>
    <property type="molecule type" value="Genomic_DNA"/>
</dbReference>
<gene>
    <name evidence="24" type="ordered locus">Francci3_1414</name>
</gene>
<dbReference type="Pfam" id="PF01098">
    <property type="entry name" value="FTSW_RODA_SPOVE"/>
    <property type="match status" value="1"/>
</dbReference>
<evidence type="ECO:0000256" key="14">
    <source>
        <dbReference type="ARBA" id="ARBA00032370"/>
    </source>
</evidence>
<evidence type="ECO:0000256" key="4">
    <source>
        <dbReference type="ARBA" id="ARBA00022618"/>
    </source>
</evidence>
<evidence type="ECO:0000256" key="12">
    <source>
        <dbReference type="ARBA" id="ARBA00023306"/>
    </source>
</evidence>
<organism evidence="24 25">
    <name type="scientific">Frankia casuarinae (strain DSM 45818 / CECT 9043 / HFP020203 / CcI3)</name>
    <dbReference type="NCBI Taxonomy" id="106370"/>
    <lineage>
        <taxon>Bacteria</taxon>
        <taxon>Bacillati</taxon>
        <taxon>Actinomycetota</taxon>
        <taxon>Actinomycetes</taxon>
        <taxon>Frankiales</taxon>
        <taxon>Frankiaceae</taxon>
        <taxon>Frankia</taxon>
    </lineage>
</organism>
<dbReference type="GO" id="GO:0015648">
    <property type="term" value="F:lipid-linked peptidoglycan transporter activity"/>
    <property type="evidence" value="ECO:0007669"/>
    <property type="project" value="TreeGrafter"/>
</dbReference>
<evidence type="ECO:0000256" key="23">
    <source>
        <dbReference type="SAM" id="Phobius"/>
    </source>
</evidence>
<dbReference type="GO" id="GO:0008360">
    <property type="term" value="P:regulation of cell shape"/>
    <property type="evidence" value="ECO:0007669"/>
    <property type="project" value="UniProtKB-KW"/>
</dbReference>
<dbReference type="GO" id="GO:0009252">
    <property type="term" value="P:peptidoglycan biosynthetic process"/>
    <property type="evidence" value="ECO:0007669"/>
    <property type="project" value="UniProtKB-KW"/>
</dbReference>
<dbReference type="GO" id="GO:0032153">
    <property type="term" value="C:cell division site"/>
    <property type="evidence" value="ECO:0007669"/>
    <property type="project" value="TreeGrafter"/>
</dbReference>
<feature type="compositionally biased region" description="Low complexity" evidence="22">
    <location>
        <begin position="489"/>
        <end position="510"/>
    </location>
</feature>
<feature type="transmembrane region" description="Helical" evidence="23">
    <location>
        <begin position="63"/>
        <end position="87"/>
    </location>
</feature>
<sequence length="530" mass="55793">MAGSGASSPPSTGTSARPARAARGPKAVRTGSAAEPDSAGGGTGAADGAEARLPLLDRPLASYYLLLSSAALLLVLGLVMVLSASSVRSYADFGSSYTLFIRQVIWVAIGLPVVAVASRLPVRVFRAFAYPLLLGTVLMLMAVLIPGIGSVRGGARQWIVVGPITIQPSELAKIALALWCSDLLVRKRRLLSDPKHLLVPLVPVFLFIDLLLLLEPDLGGAICVTVVPLTVLWVIGTPMRLYTGILGSMVAAASVLAVVEPYRVRRLLSFTDPFADAHGDGFQAVQGIYALSTGGWWGEGLGASREKWPQLLPAVHTDFILAIIGEELGLVGSLVVVGLFGVLGYAGLRIAHRCDELFVRLAAAGVTAWILVQAVVNIGAVVGLLPITGVTLPLVSFGGSALLPTLAALGMLLSFARSEPAAAEFLSRRAEERHAARLAASGRRRQRWRRGRERRADATGVIPREERRPPGRRGHRPDLGLVPVDDARSGPVGPVPESGSGRSSGRISSRVRARVTGAGLPGRRRDVSSS</sequence>
<comment type="catalytic activity">
    <reaction evidence="20">
        <text>[GlcNAc-(1-&gt;4)-Mur2Ac(oyl-L-Ala-gamma-D-Glu-L-Lys-D-Ala-D-Ala)](n)-di-trans,octa-cis-undecaprenyl diphosphate + beta-D-GlcNAc-(1-&gt;4)-Mur2Ac(oyl-L-Ala-gamma-D-Glu-L-Lys-D-Ala-D-Ala)-di-trans,octa-cis-undecaprenyl diphosphate = [GlcNAc-(1-&gt;4)-Mur2Ac(oyl-L-Ala-gamma-D-Glu-L-Lys-D-Ala-D-Ala)](n+1)-di-trans,octa-cis-undecaprenyl diphosphate + di-trans,octa-cis-undecaprenyl diphosphate + H(+)</text>
        <dbReference type="Rhea" id="RHEA:23708"/>
        <dbReference type="Rhea" id="RHEA-COMP:9602"/>
        <dbReference type="Rhea" id="RHEA-COMP:9603"/>
        <dbReference type="ChEBI" id="CHEBI:15378"/>
        <dbReference type="ChEBI" id="CHEBI:58405"/>
        <dbReference type="ChEBI" id="CHEBI:60033"/>
        <dbReference type="ChEBI" id="CHEBI:78435"/>
        <dbReference type="EC" id="2.4.99.28"/>
    </reaction>
</comment>
<keyword evidence="25" id="KW-1185">Reference proteome</keyword>
<dbReference type="GO" id="GO:0051301">
    <property type="term" value="P:cell division"/>
    <property type="evidence" value="ECO:0007669"/>
    <property type="project" value="UniProtKB-KW"/>
</dbReference>
<evidence type="ECO:0000256" key="15">
    <source>
        <dbReference type="ARBA" id="ARBA00033270"/>
    </source>
</evidence>
<evidence type="ECO:0000256" key="11">
    <source>
        <dbReference type="ARBA" id="ARBA00023136"/>
    </source>
</evidence>
<keyword evidence="13" id="KW-0961">Cell wall biogenesis/degradation</keyword>
<proteinExistence type="inferred from homology"/>
<dbReference type="InterPro" id="IPR013437">
    <property type="entry name" value="FtsW"/>
</dbReference>
<dbReference type="eggNOG" id="COG0772">
    <property type="taxonomic scope" value="Bacteria"/>
</dbReference>
<feature type="transmembrane region" description="Helical" evidence="23">
    <location>
        <begin position="128"/>
        <end position="148"/>
    </location>
</feature>
<evidence type="ECO:0000256" key="13">
    <source>
        <dbReference type="ARBA" id="ARBA00023316"/>
    </source>
</evidence>
<dbReference type="Proteomes" id="UP000001937">
    <property type="component" value="Chromosome"/>
</dbReference>
<feature type="transmembrane region" description="Helical" evidence="23">
    <location>
        <begin position="319"/>
        <end position="345"/>
    </location>
</feature>
<dbReference type="GO" id="GO:0008955">
    <property type="term" value="F:peptidoglycan glycosyltransferase activity"/>
    <property type="evidence" value="ECO:0007669"/>
    <property type="project" value="UniProtKB-EC"/>
</dbReference>
<dbReference type="PhylomeDB" id="Q2JD51"/>
<evidence type="ECO:0000256" key="8">
    <source>
        <dbReference type="ARBA" id="ARBA00022960"/>
    </source>
</evidence>
<dbReference type="PANTHER" id="PTHR30474">
    <property type="entry name" value="CELL CYCLE PROTEIN"/>
    <property type="match status" value="1"/>
</dbReference>
<protein>
    <recommendedName>
        <fullName evidence="17">Probable peptidoglycan glycosyltransferase FtsW</fullName>
        <ecNumber evidence="19">2.4.99.28</ecNumber>
    </recommendedName>
    <alternativeName>
        <fullName evidence="18">Cell division protein FtsW</fullName>
    </alternativeName>
    <alternativeName>
        <fullName evidence="15">Cell wall polymerase</fullName>
    </alternativeName>
    <alternativeName>
        <fullName evidence="14">Peptidoglycan polymerase</fullName>
    </alternativeName>
</protein>
<evidence type="ECO:0000313" key="25">
    <source>
        <dbReference type="Proteomes" id="UP000001937"/>
    </source>
</evidence>
<feature type="transmembrane region" description="Helical" evidence="23">
    <location>
        <begin position="218"/>
        <end position="235"/>
    </location>
</feature>
<evidence type="ECO:0000256" key="2">
    <source>
        <dbReference type="ARBA" id="ARBA00004752"/>
    </source>
</evidence>
<dbReference type="InterPro" id="IPR001182">
    <property type="entry name" value="FtsW/RodA"/>
</dbReference>
<evidence type="ECO:0000256" key="21">
    <source>
        <dbReference type="ARBA" id="ARBA00049966"/>
    </source>
</evidence>
<evidence type="ECO:0000256" key="10">
    <source>
        <dbReference type="ARBA" id="ARBA00022989"/>
    </source>
</evidence>
<accession>Q2JD51</accession>
<comment type="subcellular location">
    <subcellularLocation>
        <location evidence="1">Cell membrane</location>
        <topology evidence="1">Multi-pass membrane protein</topology>
    </subcellularLocation>
</comment>
<feature type="compositionally biased region" description="Basic residues" evidence="22">
    <location>
        <begin position="442"/>
        <end position="453"/>
    </location>
</feature>
<dbReference type="OrthoDB" id="9812661at2"/>
<dbReference type="HOGENOM" id="CLU_029243_0_2_11"/>
<feature type="transmembrane region" description="Helical" evidence="23">
    <location>
        <begin position="99"/>
        <end position="122"/>
    </location>
</feature>
<evidence type="ECO:0000256" key="9">
    <source>
        <dbReference type="ARBA" id="ARBA00022984"/>
    </source>
</evidence>
<comment type="pathway">
    <text evidence="2">Cell wall biogenesis; peptidoglycan biosynthesis.</text>
</comment>
<reference evidence="24 25" key="1">
    <citation type="journal article" date="2007" name="Genome Res.">
        <title>Genome characteristics of facultatively symbiotic Frankia sp. strains reflect host range and host plant biogeography.</title>
        <authorList>
            <person name="Normand P."/>
            <person name="Lapierre P."/>
            <person name="Tisa L.S."/>
            <person name="Gogarten J.P."/>
            <person name="Alloisio N."/>
            <person name="Bagnarol E."/>
            <person name="Bassi C.A."/>
            <person name="Berry A.M."/>
            <person name="Bickhart D.M."/>
            <person name="Choisne N."/>
            <person name="Couloux A."/>
            <person name="Cournoyer B."/>
            <person name="Cruveiller S."/>
            <person name="Daubin V."/>
            <person name="Demange N."/>
            <person name="Francino M.P."/>
            <person name="Goltsman E."/>
            <person name="Huang Y."/>
            <person name="Kopp O.R."/>
            <person name="Labarre L."/>
            <person name="Lapidus A."/>
            <person name="Lavire C."/>
            <person name="Marechal J."/>
            <person name="Martinez M."/>
            <person name="Mastronunzio J.E."/>
            <person name="Mullin B.C."/>
            <person name="Niemann J."/>
            <person name="Pujic P."/>
            <person name="Rawnsley T."/>
            <person name="Rouy Z."/>
            <person name="Schenowitz C."/>
            <person name="Sellstedt A."/>
            <person name="Tavares F."/>
            <person name="Tomkins J.P."/>
            <person name="Vallenet D."/>
            <person name="Valverde C."/>
            <person name="Wall L.G."/>
            <person name="Wang Y."/>
            <person name="Medigue C."/>
            <person name="Benson D.R."/>
        </authorList>
    </citation>
    <scope>NUCLEOTIDE SEQUENCE [LARGE SCALE GENOMIC DNA]</scope>
    <source>
        <strain evidence="25">DSM 45818 / CECT 9043 / CcI3</strain>
    </source>
</reference>
<dbReference type="STRING" id="106370.Francci3_1414"/>
<keyword evidence="12" id="KW-0131">Cell cycle</keyword>
<keyword evidence="5" id="KW-0328">Glycosyltransferase</keyword>
<evidence type="ECO:0000256" key="17">
    <source>
        <dbReference type="ARBA" id="ARBA00041185"/>
    </source>
</evidence>
<feature type="region of interest" description="Disordered" evidence="22">
    <location>
        <begin position="437"/>
        <end position="530"/>
    </location>
</feature>
<evidence type="ECO:0000256" key="19">
    <source>
        <dbReference type="ARBA" id="ARBA00044770"/>
    </source>
</evidence>
<dbReference type="PANTHER" id="PTHR30474:SF2">
    <property type="entry name" value="PEPTIDOGLYCAN GLYCOSYLTRANSFERASE FTSW-RELATED"/>
    <property type="match status" value="1"/>
</dbReference>
<keyword evidence="10 23" id="KW-1133">Transmembrane helix</keyword>
<feature type="region of interest" description="Disordered" evidence="22">
    <location>
        <begin position="1"/>
        <end position="45"/>
    </location>
</feature>
<keyword evidence="9" id="KW-0573">Peptidoglycan synthesis</keyword>
<evidence type="ECO:0000256" key="7">
    <source>
        <dbReference type="ARBA" id="ARBA00022692"/>
    </source>
</evidence>
<comment type="similarity">
    <text evidence="16">Belongs to the SEDS family. FtsW subfamily.</text>
</comment>
<dbReference type="RefSeq" id="WP_011435856.1">
    <property type="nucleotide sequence ID" value="NC_007777.1"/>
</dbReference>
<keyword evidence="3" id="KW-1003">Cell membrane</keyword>
<keyword evidence="11 23" id="KW-0472">Membrane</keyword>
<evidence type="ECO:0000256" key="22">
    <source>
        <dbReference type="SAM" id="MobiDB-lite"/>
    </source>
</evidence>
<keyword evidence="7 23" id="KW-0812">Transmembrane</keyword>
<dbReference type="AlphaFoldDB" id="Q2JD51"/>
<evidence type="ECO:0000256" key="18">
    <source>
        <dbReference type="ARBA" id="ARBA00041418"/>
    </source>
</evidence>
<evidence type="ECO:0000313" key="24">
    <source>
        <dbReference type="EMBL" id="ABD10791.1"/>
    </source>
</evidence>
<evidence type="ECO:0000256" key="16">
    <source>
        <dbReference type="ARBA" id="ARBA00038053"/>
    </source>
</evidence>
<dbReference type="EC" id="2.4.99.28" evidence="19"/>
<dbReference type="GO" id="GO:0005886">
    <property type="term" value="C:plasma membrane"/>
    <property type="evidence" value="ECO:0007669"/>
    <property type="project" value="UniProtKB-SubCell"/>
</dbReference>
<dbReference type="GO" id="GO:0071555">
    <property type="term" value="P:cell wall organization"/>
    <property type="evidence" value="ECO:0007669"/>
    <property type="project" value="UniProtKB-KW"/>
</dbReference>
<evidence type="ECO:0000256" key="20">
    <source>
        <dbReference type="ARBA" id="ARBA00049902"/>
    </source>
</evidence>
<feature type="transmembrane region" description="Helical" evidence="23">
    <location>
        <begin position="242"/>
        <end position="259"/>
    </location>
</feature>
<comment type="function">
    <text evidence="21">Peptidoglycan polymerase that is essential for cell division.</text>
</comment>
<feature type="transmembrane region" description="Helical" evidence="23">
    <location>
        <begin position="394"/>
        <end position="416"/>
    </location>
</feature>
<dbReference type="NCBIfam" id="TIGR02614">
    <property type="entry name" value="ftsW"/>
    <property type="match status" value="1"/>
</dbReference>
<name>Q2JD51_FRACC</name>
<keyword evidence="4 24" id="KW-0132">Cell division</keyword>